<dbReference type="RefSeq" id="WP_123177868.1">
    <property type="nucleotide sequence ID" value="NZ_QWDD01000003.1"/>
</dbReference>
<dbReference type="OrthoDB" id="9802802at2"/>
<keyword evidence="2" id="KW-1185">Reference proteome</keyword>
<dbReference type="AlphaFoldDB" id="A0A3M9XKG3"/>
<reference evidence="1 2" key="1">
    <citation type="submission" date="2018-08" db="EMBL/GenBank/DDBJ databases">
        <title>Genome sequence of Methylocystis hirsuta CSC1, a methanotroph able to accumulate PHAs.</title>
        <authorList>
            <person name="Bordel S."/>
            <person name="Rodriguez E."/>
            <person name="Gancedo J."/>
            <person name="Munoz R."/>
        </authorList>
    </citation>
    <scope>NUCLEOTIDE SEQUENCE [LARGE SCALE GENOMIC DNA]</scope>
    <source>
        <strain evidence="1 2">CSC1</strain>
    </source>
</reference>
<gene>
    <name evidence="1" type="ORF">D1O30_20055</name>
</gene>
<accession>A0A3M9XKG3</accession>
<evidence type="ECO:0000313" key="1">
    <source>
        <dbReference type="EMBL" id="RNJ48122.1"/>
    </source>
</evidence>
<dbReference type="EMBL" id="QWDD01000003">
    <property type="protein sequence ID" value="RNJ48122.1"/>
    <property type="molecule type" value="Genomic_DNA"/>
</dbReference>
<sequence>MCPLYCRLECSRAEKPPATTLEVSVNVEGNVAPANILFKRNDWKWLAMALCTACLGTNVLPTQDADDLYNGLRKTEQIAGLFHRTY</sequence>
<name>A0A3M9XKG3_9HYPH</name>
<protein>
    <submittedName>
        <fullName evidence="1">Uncharacterized protein</fullName>
    </submittedName>
</protein>
<proteinExistence type="predicted"/>
<evidence type="ECO:0000313" key="2">
    <source>
        <dbReference type="Proteomes" id="UP000268623"/>
    </source>
</evidence>
<comment type="caution">
    <text evidence="1">The sequence shown here is derived from an EMBL/GenBank/DDBJ whole genome shotgun (WGS) entry which is preliminary data.</text>
</comment>
<organism evidence="1 2">
    <name type="scientific">Methylocystis hirsuta</name>
    <dbReference type="NCBI Taxonomy" id="369798"/>
    <lineage>
        <taxon>Bacteria</taxon>
        <taxon>Pseudomonadati</taxon>
        <taxon>Pseudomonadota</taxon>
        <taxon>Alphaproteobacteria</taxon>
        <taxon>Hyphomicrobiales</taxon>
        <taxon>Methylocystaceae</taxon>
        <taxon>Methylocystis</taxon>
    </lineage>
</organism>
<dbReference type="Proteomes" id="UP000268623">
    <property type="component" value="Unassembled WGS sequence"/>
</dbReference>